<reference evidence="2" key="1">
    <citation type="submission" date="2022-03" db="EMBL/GenBank/DDBJ databases">
        <authorList>
            <person name="Tunstrom K."/>
        </authorList>
    </citation>
    <scope>NUCLEOTIDE SEQUENCE</scope>
</reference>
<protein>
    <submittedName>
        <fullName evidence="2">Uncharacterized protein</fullName>
    </submittedName>
</protein>
<feature type="compositionally biased region" description="Low complexity" evidence="1">
    <location>
        <begin position="1"/>
        <end position="12"/>
    </location>
</feature>
<feature type="compositionally biased region" description="Polar residues" evidence="1">
    <location>
        <begin position="247"/>
        <end position="268"/>
    </location>
</feature>
<feature type="region of interest" description="Disordered" evidence="1">
    <location>
        <begin position="463"/>
        <end position="533"/>
    </location>
</feature>
<evidence type="ECO:0000256" key="1">
    <source>
        <dbReference type="SAM" id="MobiDB-lite"/>
    </source>
</evidence>
<proteinExistence type="predicted"/>
<evidence type="ECO:0000313" key="2">
    <source>
        <dbReference type="EMBL" id="CAH2107841.1"/>
    </source>
</evidence>
<dbReference type="Gene3D" id="6.20.250.70">
    <property type="match status" value="1"/>
</dbReference>
<dbReference type="GO" id="GO:0006360">
    <property type="term" value="P:transcription by RNA polymerase I"/>
    <property type="evidence" value="ECO:0007669"/>
    <property type="project" value="InterPro"/>
</dbReference>
<feature type="compositionally biased region" description="Basic and acidic residues" evidence="1">
    <location>
        <begin position="142"/>
        <end position="168"/>
    </location>
</feature>
<evidence type="ECO:0000313" key="3">
    <source>
        <dbReference type="Proteomes" id="UP001153954"/>
    </source>
</evidence>
<feature type="region of interest" description="Disordered" evidence="1">
    <location>
        <begin position="247"/>
        <end position="273"/>
    </location>
</feature>
<keyword evidence="3" id="KW-1185">Reference proteome</keyword>
<dbReference type="AlphaFoldDB" id="A0AAU9VEA5"/>
<feature type="compositionally biased region" description="Basic and acidic residues" evidence="1">
    <location>
        <begin position="70"/>
        <end position="81"/>
    </location>
</feature>
<comment type="caution">
    <text evidence="2">The sequence shown here is derived from an EMBL/GenBank/DDBJ whole genome shotgun (WGS) entry which is preliminary data.</text>
</comment>
<organism evidence="2 3">
    <name type="scientific">Euphydryas editha</name>
    <name type="common">Edith's checkerspot</name>
    <dbReference type="NCBI Taxonomy" id="104508"/>
    <lineage>
        <taxon>Eukaryota</taxon>
        <taxon>Metazoa</taxon>
        <taxon>Ecdysozoa</taxon>
        <taxon>Arthropoda</taxon>
        <taxon>Hexapoda</taxon>
        <taxon>Insecta</taxon>
        <taxon>Pterygota</taxon>
        <taxon>Neoptera</taxon>
        <taxon>Endopterygota</taxon>
        <taxon>Lepidoptera</taxon>
        <taxon>Glossata</taxon>
        <taxon>Ditrysia</taxon>
        <taxon>Papilionoidea</taxon>
        <taxon>Nymphalidae</taxon>
        <taxon>Nymphalinae</taxon>
        <taxon>Euphydryas</taxon>
    </lineage>
</organism>
<dbReference type="Pfam" id="PF08208">
    <property type="entry name" value="RNA_polI_A34"/>
    <property type="match status" value="1"/>
</dbReference>
<feature type="compositionally biased region" description="Basic and acidic residues" evidence="1">
    <location>
        <begin position="511"/>
        <end position="528"/>
    </location>
</feature>
<dbReference type="Proteomes" id="UP001153954">
    <property type="component" value="Unassembled WGS sequence"/>
</dbReference>
<feature type="compositionally biased region" description="Basic and acidic residues" evidence="1">
    <location>
        <begin position="33"/>
        <end position="52"/>
    </location>
</feature>
<dbReference type="InterPro" id="IPR013240">
    <property type="entry name" value="DNA-dir_RNA_pol1_su_RPA34"/>
</dbReference>
<feature type="compositionally biased region" description="Basic and acidic residues" evidence="1">
    <location>
        <begin position="480"/>
        <end position="494"/>
    </location>
</feature>
<feature type="compositionally biased region" description="Basic and acidic residues" evidence="1">
    <location>
        <begin position="13"/>
        <end position="26"/>
    </location>
</feature>
<feature type="compositionally biased region" description="Basic residues" evidence="1">
    <location>
        <begin position="194"/>
        <end position="203"/>
    </location>
</feature>
<sequence>MDSSDDSFAWSDASKDSDDMADNIKEEAEESGIEYKRNLQEKLFKEEEQESKKKSKKRKHEETVAVNGSEDVKPENVKSEPESDFDVPKKKKKKKHNDDSDYSTLDQLIKNELPSFEEPAPVKSKKKKRHKRESETVTTEELDSHNHDADMIIEENHIENDVKEEIEIKKKKKSKQHTNSSNDDFEPSDDNFKAKKKSKKNKKQEKIINSTSCDKSEIMQMSQIEDISAIDSSTLVNNYLDDDQVKTNGNASDVSQEIETKNQDISNSKHVKKNHKISDRLTFEDKDSIEFKSKDDLDDTNFSKNLKQFIDSNSHLKIINSAAEKESVLSKKYEIWIIKAPHEVNLADFKDINMKLDTKSKLKINGQTYDLVSDDSIQKAPILMCNKNKMYLSDVPIKGFININKRIPKEHIPEENSIINIQKKFIPLPETKFRHPFFGVNYKKATKISPSVAERLNDAVISSPVNDERQKKKKHKKEKRKVEVESESEIKPLDEETTVISSKKKRKRKSSTKEESVSKKSKHIKNEESGDVWESEQAIEKNLFDF</sequence>
<name>A0AAU9VEA5_EUPED</name>
<accession>A0AAU9VEA5</accession>
<gene>
    <name evidence="2" type="ORF">EEDITHA_LOCUS21833</name>
</gene>
<feature type="region of interest" description="Disordered" evidence="1">
    <location>
        <begin position="1"/>
        <end position="214"/>
    </location>
</feature>
<dbReference type="EMBL" id="CAKOGL010000030">
    <property type="protein sequence ID" value="CAH2107841.1"/>
    <property type="molecule type" value="Genomic_DNA"/>
</dbReference>